<sequence>MGQAVALLFAFTGIHTRKDTDTGPFSDANTYPNIAARTFIAAMQTLTIFGTVQRNIIFSIQTEIFSRLQLAALYPNIPGPVVPGGGNGQIIPGSNVTAAGSGLLKATF</sequence>
<evidence type="ECO:0000313" key="2">
    <source>
        <dbReference type="Proteomes" id="UP000029430"/>
    </source>
</evidence>
<dbReference type="EMBL" id="JPPS01000007">
    <property type="protein sequence ID" value="KGA44892.1"/>
    <property type="molecule type" value="Genomic_DNA"/>
</dbReference>
<comment type="caution">
    <text evidence="1">The sequence shown here is derived from an EMBL/GenBank/DDBJ whole genome shotgun (WGS) entry which is preliminary data.</text>
</comment>
<keyword evidence="2" id="KW-1185">Reference proteome</keyword>
<dbReference type="Proteomes" id="UP000029430">
    <property type="component" value="Unassembled WGS sequence"/>
</dbReference>
<reference evidence="1 2" key="1">
    <citation type="submission" date="2014-07" db="EMBL/GenBank/DDBJ databases">
        <authorList>
            <person name="Bishop-Lilly K.A."/>
            <person name="Broomall S.M."/>
            <person name="Chain P.S."/>
            <person name="Chertkov O."/>
            <person name="Coyne S.R."/>
            <person name="Daligault H.E."/>
            <person name="Davenport K.W."/>
            <person name="Erkkila T."/>
            <person name="Frey K.G."/>
            <person name="Gibbons H.S."/>
            <person name="Gu W."/>
            <person name="Jaissle J."/>
            <person name="Johnson S.L."/>
            <person name="Koroleva G.I."/>
            <person name="Ladner J.T."/>
            <person name="Lo C.-C."/>
            <person name="Minogue T.D."/>
            <person name="Munk C."/>
            <person name="Palacios G.F."/>
            <person name="Redden C.L."/>
            <person name="Rosenzweig C.N."/>
            <person name="Scholz M.B."/>
            <person name="Teshima H."/>
            <person name="Xu Y."/>
        </authorList>
    </citation>
    <scope>NUCLEOTIDE SEQUENCE [LARGE SCALE GENOMIC DNA]</scope>
    <source>
        <strain evidence="1 2">ATCC 33641</strain>
    </source>
</reference>
<organism evidence="1 2">
    <name type="scientific">Yersinia frederiksenii ATCC 33641</name>
    <dbReference type="NCBI Taxonomy" id="349966"/>
    <lineage>
        <taxon>Bacteria</taxon>
        <taxon>Pseudomonadati</taxon>
        <taxon>Pseudomonadota</taxon>
        <taxon>Gammaproteobacteria</taxon>
        <taxon>Enterobacterales</taxon>
        <taxon>Yersiniaceae</taxon>
        <taxon>Yersinia</taxon>
    </lineage>
</organism>
<name>A0ABR4VY57_YERFR</name>
<proteinExistence type="predicted"/>
<accession>A0ABR4VY57</accession>
<protein>
    <submittedName>
        <fullName evidence="1">Filamentous hemagglutinin family outer membrane domain protein</fullName>
    </submittedName>
</protein>
<gene>
    <name evidence="1" type="ORF">DJ58_4467</name>
</gene>
<evidence type="ECO:0000313" key="1">
    <source>
        <dbReference type="EMBL" id="KGA44892.1"/>
    </source>
</evidence>